<accession>A0ABR2BUS3</accession>
<organism evidence="1 2">
    <name type="scientific">Hibiscus sabdariffa</name>
    <name type="common">roselle</name>
    <dbReference type="NCBI Taxonomy" id="183260"/>
    <lineage>
        <taxon>Eukaryota</taxon>
        <taxon>Viridiplantae</taxon>
        <taxon>Streptophyta</taxon>
        <taxon>Embryophyta</taxon>
        <taxon>Tracheophyta</taxon>
        <taxon>Spermatophyta</taxon>
        <taxon>Magnoliopsida</taxon>
        <taxon>eudicotyledons</taxon>
        <taxon>Gunneridae</taxon>
        <taxon>Pentapetalae</taxon>
        <taxon>rosids</taxon>
        <taxon>malvids</taxon>
        <taxon>Malvales</taxon>
        <taxon>Malvaceae</taxon>
        <taxon>Malvoideae</taxon>
        <taxon>Hibiscus</taxon>
    </lineage>
</organism>
<evidence type="ECO:0000313" key="2">
    <source>
        <dbReference type="Proteomes" id="UP001472677"/>
    </source>
</evidence>
<name>A0ABR2BUS3_9ROSI</name>
<dbReference type="Proteomes" id="UP001472677">
    <property type="component" value="Unassembled WGS sequence"/>
</dbReference>
<sequence length="142" mass="16871">MLPLHKKRNPDLIIDPNILLNTSTSFDKTWKYGKDTNGYNIDDPLTKPLTQQKHDRRTESLHIRNMSDWTYARIDQPRQMKLPAEILCPGRRKESEKGFRFHQNIFLNIPVRGARLKEVETIQRQDPKPMHAKDYLECKFSR</sequence>
<evidence type="ECO:0000313" key="1">
    <source>
        <dbReference type="EMBL" id="KAK8510889.1"/>
    </source>
</evidence>
<keyword evidence="2" id="KW-1185">Reference proteome</keyword>
<reference evidence="1 2" key="1">
    <citation type="journal article" date="2024" name="G3 (Bethesda)">
        <title>Genome assembly of Hibiscus sabdariffa L. provides insights into metabolisms of medicinal natural products.</title>
        <authorList>
            <person name="Kim T."/>
        </authorList>
    </citation>
    <scope>NUCLEOTIDE SEQUENCE [LARGE SCALE GENOMIC DNA]</scope>
    <source>
        <strain evidence="1">TK-2024</strain>
        <tissue evidence="1">Old leaves</tissue>
    </source>
</reference>
<gene>
    <name evidence="1" type="ORF">V6N12_036803</name>
</gene>
<protein>
    <submittedName>
        <fullName evidence="1">Uncharacterized protein</fullName>
    </submittedName>
</protein>
<dbReference type="EMBL" id="JBBPBM010000080">
    <property type="protein sequence ID" value="KAK8510889.1"/>
    <property type="molecule type" value="Genomic_DNA"/>
</dbReference>
<proteinExistence type="predicted"/>
<comment type="caution">
    <text evidence="1">The sequence shown here is derived from an EMBL/GenBank/DDBJ whole genome shotgun (WGS) entry which is preliminary data.</text>
</comment>